<keyword evidence="6" id="KW-1185">Reference proteome</keyword>
<evidence type="ECO:0000313" key="6">
    <source>
        <dbReference type="Proteomes" id="UP001296706"/>
    </source>
</evidence>
<dbReference type="Gene3D" id="3.40.109.10">
    <property type="entry name" value="NADH Oxidase"/>
    <property type="match status" value="1"/>
</dbReference>
<evidence type="ECO:0000256" key="1">
    <source>
        <dbReference type="ARBA" id="ARBA00022630"/>
    </source>
</evidence>
<dbReference type="InterPro" id="IPR029479">
    <property type="entry name" value="Nitroreductase"/>
</dbReference>
<evidence type="ECO:0000256" key="3">
    <source>
        <dbReference type="ARBA" id="ARBA00023002"/>
    </source>
</evidence>
<dbReference type="PANTHER" id="PTHR23026">
    <property type="entry name" value="NADPH NITROREDUCTASE"/>
    <property type="match status" value="1"/>
</dbReference>
<feature type="domain" description="Nitroreductase" evidence="4">
    <location>
        <begin position="17"/>
        <end position="179"/>
    </location>
</feature>
<reference evidence="5 6" key="1">
    <citation type="submission" date="2020-04" db="EMBL/GenBank/DDBJ databases">
        <authorList>
            <person name="Klaysubun C."/>
            <person name="Duangmal K."/>
            <person name="Lipun K."/>
        </authorList>
    </citation>
    <scope>NUCLEOTIDE SEQUENCE [LARGE SCALE GENOMIC DNA]</scope>
    <source>
        <strain evidence="5 6">JCM 11839</strain>
    </source>
</reference>
<evidence type="ECO:0000259" key="4">
    <source>
        <dbReference type="Pfam" id="PF00881"/>
    </source>
</evidence>
<evidence type="ECO:0000313" key="5">
    <source>
        <dbReference type="EMBL" id="NMH79826.1"/>
    </source>
</evidence>
<dbReference type="Pfam" id="PF00881">
    <property type="entry name" value="Nitroreductase"/>
    <property type="match status" value="1"/>
</dbReference>
<dbReference type="SUPFAM" id="SSF55469">
    <property type="entry name" value="FMN-dependent nitroreductase-like"/>
    <property type="match status" value="1"/>
</dbReference>
<protein>
    <submittedName>
        <fullName evidence="5">Nitroreductase</fullName>
    </submittedName>
</protein>
<sequence length="218" mass="23649">MIHSRLAMTLGEAIFTQRSIRRFRPDPVPIADLELIVAAASKAPSGGNSQIARFLAVNDPGLIREFGALYREAWWAKRRDAEGWTGPDDLNAAERAQWAPSMRLADEMGGVPCVVFALSVPPNAEGSVLPATQNLMLAARALGIGSVPTTLHSSVEGRFREMFGIPPEVKFHFAIPLGYPAGNFGPTKRRPTWETSYLNRWEGTVPWAPGEAADGPAS</sequence>
<dbReference type="RefSeq" id="WP_169397887.1">
    <property type="nucleotide sequence ID" value="NZ_BAAAJH010000006.1"/>
</dbReference>
<gene>
    <name evidence="5" type="ORF">HF577_22375</name>
</gene>
<dbReference type="InterPro" id="IPR000415">
    <property type="entry name" value="Nitroreductase-like"/>
</dbReference>
<keyword evidence="2" id="KW-0288">FMN</keyword>
<dbReference type="Proteomes" id="UP001296706">
    <property type="component" value="Unassembled WGS sequence"/>
</dbReference>
<keyword evidence="1" id="KW-0285">Flavoprotein</keyword>
<comment type="caution">
    <text evidence="5">The sequence shown here is derived from an EMBL/GenBank/DDBJ whole genome shotgun (WGS) entry which is preliminary data.</text>
</comment>
<proteinExistence type="predicted"/>
<evidence type="ECO:0000256" key="2">
    <source>
        <dbReference type="ARBA" id="ARBA00022643"/>
    </source>
</evidence>
<name>A0ABX1RKW0_9PSEU</name>
<dbReference type="InterPro" id="IPR050627">
    <property type="entry name" value="Nitroreductase/BluB"/>
</dbReference>
<dbReference type="EMBL" id="JAAXKY010000079">
    <property type="protein sequence ID" value="NMH79826.1"/>
    <property type="molecule type" value="Genomic_DNA"/>
</dbReference>
<accession>A0ABX1RKW0</accession>
<dbReference type="CDD" id="cd02062">
    <property type="entry name" value="Nitro_FMN_reductase"/>
    <property type="match status" value="1"/>
</dbReference>
<organism evidence="5 6">
    <name type="scientific">Pseudonocardia xinjiangensis</name>
    <dbReference type="NCBI Taxonomy" id="75289"/>
    <lineage>
        <taxon>Bacteria</taxon>
        <taxon>Bacillati</taxon>
        <taxon>Actinomycetota</taxon>
        <taxon>Actinomycetes</taxon>
        <taxon>Pseudonocardiales</taxon>
        <taxon>Pseudonocardiaceae</taxon>
        <taxon>Pseudonocardia</taxon>
    </lineage>
</organism>
<dbReference type="PANTHER" id="PTHR23026:SF90">
    <property type="entry name" value="IODOTYROSINE DEIODINASE 1"/>
    <property type="match status" value="1"/>
</dbReference>
<keyword evidence="3" id="KW-0560">Oxidoreductase</keyword>